<protein>
    <submittedName>
        <fullName evidence="1">Uncharacterized protein</fullName>
    </submittedName>
</protein>
<sequence length="156" mass="17727">MDEGKVAHDADRPGCSDRLHRFSNTGRARSDEWGKWRAEHWAVICPPPFGFIVYHGNSLCPEALKEKHVRGGCQVAIDGDILRYCQPGYFLQSFIPAFLSKNGDLRARARNKFMSVRIPRIQNKNVDAAACQTSMRCEIKNNLFSATKIQAWDQMN</sequence>
<gene>
    <name evidence="1" type="ORF">AA14337_3076</name>
</gene>
<evidence type="ECO:0000313" key="1">
    <source>
        <dbReference type="EMBL" id="GBQ85457.1"/>
    </source>
</evidence>
<keyword evidence="2" id="KW-1185">Reference proteome</keyword>
<dbReference type="EMBL" id="BAPF01000054">
    <property type="protein sequence ID" value="GBQ85457.1"/>
    <property type="molecule type" value="Genomic_DNA"/>
</dbReference>
<reference evidence="1" key="1">
    <citation type="submission" date="2013-04" db="EMBL/GenBank/DDBJ databases">
        <title>The genome sequencing project of 58 acetic acid bacteria.</title>
        <authorList>
            <person name="Okamoto-Kainuma A."/>
            <person name="Ishikawa M."/>
            <person name="Umino S."/>
            <person name="Koizumi Y."/>
            <person name="Shiwa Y."/>
            <person name="Yoshikawa H."/>
            <person name="Matsutani M."/>
            <person name="Matsushita K."/>
        </authorList>
    </citation>
    <scope>NUCLEOTIDE SEQUENCE</scope>
    <source>
        <strain evidence="1">DSM 14337</strain>
    </source>
</reference>
<accession>A0ABQ0PZI8</accession>
<evidence type="ECO:0000313" key="2">
    <source>
        <dbReference type="Proteomes" id="UP001065047"/>
    </source>
</evidence>
<proteinExistence type="predicted"/>
<organism evidence="1 2">
    <name type="scientific">Acetobacter malorum DSM 14337</name>
    <dbReference type="NCBI Taxonomy" id="1307910"/>
    <lineage>
        <taxon>Bacteria</taxon>
        <taxon>Pseudomonadati</taxon>
        <taxon>Pseudomonadota</taxon>
        <taxon>Alphaproteobacteria</taxon>
        <taxon>Acetobacterales</taxon>
        <taxon>Acetobacteraceae</taxon>
        <taxon>Acetobacter</taxon>
    </lineage>
</organism>
<dbReference type="Proteomes" id="UP001065047">
    <property type="component" value="Unassembled WGS sequence"/>
</dbReference>
<name>A0ABQ0PZI8_9PROT</name>
<comment type="caution">
    <text evidence="1">The sequence shown here is derived from an EMBL/GenBank/DDBJ whole genome shotgun (WGS) entry which is preliminary data.</text>
</comment>